<organism evidence="2 3">
    <name type="scientific">Pseudoduganella umbonata</name>
    <dbReference type="NCBI Taxonomy" id="864828"/>
    <lineage>
        <taxon>Bacteria</taxon>
        <taxon>Pseudomonadati</taxon>
        <taxon>Pseudomonadota</taxon>
        <taxon>Betaproteobacteria</taxon>
        <taxon>Burkholderiales</taxon>
        <taxon>Oxalobacteraceae</taxon>
        <taxon>Telluria group</taxon>
        <taxon>Pseudoduganella</taxon>
    </lineage>
</organism>
<name>A0ABX5UBI8_9BURK</name>
<dbReference type="Pfam" id="PF01541">
    <property type="entry name" value="GIY-YIG"/>
    <property type="match status" value="1"/>
</dbReference>
<dbReference type="EMBL" id="CP040017">
    <property type="protein sequence ID" value="QCP09164.1"/>
    <property type="molecule type" value="Genomic_DNA"/>
</dbReference>
<dbReference type="Proteomes" id="UP000298763">
    <property type="component" value="Chromosome"/>
</dbReference>
<gene>
    <name evidence="2" type="ORF">FCL38_00960</name>
</gene>
<evidence type="ECO:0000259" key="1">
    <source>
        <dbReference type="PROSITE" id="PS50164"/>
    </source>
</evidence>
<dbReference type="InterPro" id="IPR000305">
    <property type="entry name" value="GIY-YIG_endonuc"/>
</dbReference>
<evidence type="ECO:0000313" key="3">
    <source>
        <dbReference type="Proteomes" id="UP000298763"/>
    </source>
</evidence>
<sequence length="97" mass="10997">MYVLRLEGDKYYVGQSRNLTDRLQKHFEGRGSSWTRLHRPLEVVSTVELGTTSWITANRAKTYLTLDLMKIYGTDNVRGGAYTACILPSASITCSYE</sequence>
<keyword evidence="3" id="KW-1185">Reference proteome</keyword>
<reference evidence="2 3" key="1">
    <citation type="submission" date="2019-05" db="EMBL/GenBank/DDBJ databases">
        <title>Draft Genome Sequences of Six Type Strains of the Genus Massilia.</title>
        <authorList>
            <person name="Miess H."/>
            <person name="Frediansyhah A."/>
            <person name="Gross H."/>
        </authorList>
    </citation>
    <scope>NUCLEOTIDE SEQUENCE [LARGE SCALE GENOMIC DNA]</scope>
    <source>
        <strain evidence="2 3">DSMZ 26121</strain>
    </source>
</reference>
<feature type="domain" description="GIY-YIG" evidence="1">
    <location>
        <begin position="1"/>
        <end position="74"/>
    </location>
</feature>
<evidence type="ECO:0000313" key="2">
    <source>
        <dbReference type="EMBL" id="QCP09164.1"/>
    </source>
</evidence>
<protein>
    <recommendedName>
        <fullName evidence="1">GIY-YIG domain-containing protein</fullName>
    </recommendedName>
</protein>
<dbReference type="SUPFAM" id="SSF82771">
    <property type="entry name" value="GIY-YIG endonuclease"/>
    <property type="match status" value="1"/>
</dbReference>
<dbReference type="PROSITE" id="PS50164">
    <property type="entry name" value="GIY_YIG"/>
    <property type="match status" value="1"/>
</dbReference>
<accession>A0ABX5UBI8</accession>
<proteinExistence type="predicted"/>
<dbReference type="InterPro" id="IPR035901">
    <property type="entry name" value="GIY-YIG_endonuc_sf"/>
</dbReference>
<dbReference type="Gene3D" id="3.40.1440.10">
    <property type="entry name" value="GIY-YIG endonuclease"/>
    <property type="match status" value="1"/>
</dbReference>